<accession>A0ABT3PW19</accession>
<reference evidence="4 5" key="1">
    <citation type="submission" date="2021-11" db="EMBL/GenBank/DDBJ databases">
        <title>Aliifidinibius sp. nov., a new bacterium isolated from saline soil.</title>
        <authorList>
            <person name="Galisteo C."/>
            <person name="De La Haba R."/>
            <person name="Sanchez-Porro C."/>
            <person name="Ventosa A."/>
        </authorList>
    </citation>
    <scope>NUCLEOTIDE SEQUENCE [LARGE SCALE GENOMIC DNA]</scope>
    <source>
        <strain evidence="4 5">KACC 190600</strain>
    </source>
</reference>
<dbReference type="PANTHER" id="PTHR43762">
    <property type="entry name" value="L-GULONOLACTONE OXIDASE"/>
    <property type="match status" value="1"/>
</dbReference>
<dbReference type="Pfam" id="PF01565">
    <property type="entry name" value="FAD_binding_4"/>
    <property type="match status" value="1"/>
</dbReference>
<dbReference type="Gene3D" id="3.30.465.10">
    <property type="match status" value="1"/>
</dbReference>
<dbReference type="Gene3D" id="3.30.70.2520">
    <property type="match status" value="1"/>
</dbReference>
<evidence type="ECO:0000259" key="3">
    <source>
        <dbReference type="PROSITE" id="PS51387"/>
    </source>
</evidence>
<dbReference type="Proteomes" id="UP001207337">
    <property type="component" value="Unassembled WGS sequence"/>
</dbReference>
<comment type="caution">
    <text evidence="4">The sequence shown here is derived from an EMBL/GenBank/DDBJ whole genome shotgun (WGS) entry which is preliminary data.</text>
</comment>
<dbReference type="Pfam" id="PF04030">
    <property type="entry name" value="ALO"/>
    <property type="match status" value="1"/>
</dbReference>
<dbReference type="InterPro" id="IPR016169">
    <property type="entry name" value="FAD-bd_PCMH_sub2"/>
</dbReference>
<dbReference type="InterPro" id="IPR016171">
    <property type="entry name" value="Vanillyl_alc_oxidase_C-sub2"/>
</dbReference>
<name>A0ABT3PW19_9BACT</name>
<proteinExistence type="predicted"/>
<dbReference type="Gene3D" id="3.30.43.10">
    <property type="entry name" value="Uridine Diphospho-n-acetylenolpyruvylglucosamine Reductase, domain 2"/>
    <property type="match status" value="1"/>
</dbReference>
<dbReference type="PROSITE" id="PS51387">
    <property type="entry name" value="FAD_PCMH"/>
    <property type="match status" value="1"/>
</dbReference>
<dbReference type="InterPro" id="IPR016166">
    <property type="entry name" value="FAD-bd_PCMH"/>
</dbReference>
<dbReference type="InterPro" id="IPR010031">
    <property type="entry name" value="FAD_lactone_oxidase-like"/>
</dbReference>
<evidence type="ECO:0000313" key="4">
    <source>
        <dbReference type="EMBL" id="MCW9712042.1"/>
    </source>
</evidence>
<dbReference type="RefSeq" id="WP_265787698.1">
    <property type="nucleotide sequence ID" value="NZ_BAABRS010000001.1"/>
</dbReference>
<dbReference type="PIRSF" id="PIRSF000136">
    <property type="entry name" value="LGO_GLO"/>
    <property type="match status" value="1"/>
</dbReference>
<dbReference type="EMBL" id="JAJNDC010000001">
    <property type="protein sequence ID" value="MCW9712042.1"/>
    <property type="molecule type" value="Genomic_DNA"/>
</dbReference>
<dbReference type="InterPro" id="IPR007173">
    <property type="entry name" value="ALO_C"/>
</dbReference>
<organism evidence="4 5">
    <name type="scientific">Fodinibius salicampi</name>
    <dbReference type="NCBI Taxonomy" id="1920655"/>
    <lineage>
        <taxon>Bacteria</taxon>
        <taxon>Pseudomonadati</taxon>
        <taxon>Balneolota</taxon>
        <taxon>Balneolia</taxon>
        <taxon>Balneolales</taxon>
        <taxon>Balneolaceae</taxon>
        <taxon>Fodinibius</taxon>
    </lineage>
</organism>
<dbReference type="InterPro" id="IPR036318">
    <property type="entry name" value="FAD-bd_PCMH-like_sf"/>
</dbReference>
<feature type="domain" description="FAD-binding PCMH-type" evidence="3">
    <location>
        <begin position="39"/>
        <end position="203"/>
    </location>
</feature>
<dbReference type="InterPro" id="IPR016167">
    <property type="entry name" value="FAD-bd_PCMH_sub1"/>
</dbReference>
<dbReference type="Gene3D" id="1.10.45.10">
    <property type="entry name" value="Vanillyl-alcohol Oxidase, Chain A, domain 4"/>
    <property type="match status" value="1"/>
</dbReference>
<gene>
    <name evidence="4" type="ORF">LQ318_03910</name>
</gene>
<dbReference type="InterPro" id="IPR006094">
    <property type="entry name" value="Oxid_FAD_bind_N"/>
</dbReference>
<evidence type="ECO:0000256" key="2">
    <source>
        <dbReference type="ARBA" id="ARBA00023002"/>
    </source>
</evidence>
<protein>
    <submittedName>
        <fullName evidence="4">FAD-binding protein</fullName>
    </submittedName>
</protein>
<dbReference type="Gene3D" id="3.30.70.2530">
    <property type="match status" value="1"/>
</dbReference>
<evidence type="ECO:0000313" key="5">
    <source>
        <dbReference type="Proteomes" id="UP001207337"/>
    </source>
</evidence>
<sequence>MDKRTFLKLSSIAMTGSLFAPPFLYRPDEEIGTNWAGNYHYKAKKLHEPDNIGQIQEIIRDSKKVHILGSRHSFNGIADSPVDLISLKNIEQDIILDREAQTVTVPAAMKYGDLAIYLHEKGYALHNLASLPHISIAGACATATHGSGVNNGNLSTAVSRLEILTADGEFQTLTKEDETFPGAVVALGGLGVVTRITLDIEPTYDVKQHVYRNLSLEHLADHFNEMMSTGYSVSFFTDYRNRTINQVWIKSRLDDKENSFEATSTLFDAQLAERHMHPIEDISAENCTRQLGMPGPWHERLPHFRMDFTPSSGDELQSEYFVPFEDAYDALEEMFGMSDQISPYLLISEIRTIDEDNLWMSPAYGQPMVSIHFTWKPDWESVRKVLPVIEERLAPFNVRPHWAKLYTLSPHILQTRYQRLSDFQKLLKEYDPRGKFRNDYLNQYIF</sequence>
<dbReference type="SUPFAM" id="SSF56176">
    <property type="entry name" value="FAD-binding/transporter-associated domain-like"/>
    <property type="match status" value="1"/>
</dbReference>
<evidence type="ECO:0000256" key="1">
    <source>
        <dbReference type="ARBA" id="ARBA00022827"/>
    </source>
</evidence>
<keyword evidence="2" id="KW-0560">Oxidoreductase</keyword>
<keyword evidence="1" id="KW-0285">Flavoprotein</keyword>
<keyword evidence="5" id="KW-1185">Reference proteome</keyword>
<keyword evidence="1" id="KW-0274">FAD</keyword>
<dbReference type="PANTHER" id="PTHR43762:SF1">
    <property type="entry name" value="D-ARABINONO-1,4-LACTONE OXIDASE"/>
    <property type="match status" value="1"/>
</dbReference>